<feature type="domain" description="EamA" evidence="2">
    <location>
        <begin position="15"/>
        <end position="145"/>
    </location>
</feature>
<feature type="transmembrane region" description="Helical" evidence="1">
    <location>
        <begin position="102"/>
        <end position="123"/>
    </location>
</feature>
<dbReference type="InterPro" id="IPR000620">
    <property type="entry name" value="EamA_dom"/>
</dbReference>
<reference evidence="3 4" key="1">
    <citation type="journal article" date="2015" name="PLoS ONE">
        <title>Rice-Infecting Pseudomonas Genomes Are Highly Accessorized and Harbor Multiple Putative Virulence Mechanisms to Cause Sheath Brown Rot.</title>
        <authorList>
            <person name="Quibod I.L."/>
            <person name="Grande G."/>
            <person name="Oreiro E.G."/>
            <person name="Borja F.N."/>
            <person name="Dossa G.S."/>
            <person name="Mauleon R."/>
            <person name="Cruz C.V."/>
            <person name="Oliva R."/>
        </authorList>
    </citation>
    <scope>NUCLEOTIDE SEQUENCE [LARGE SCALE GENOMIC DNA]</scope>
    <source>
        <strain evidence="3 4">IRRI 6609</strain>
    </source>
</reference>
<feature type="transmembrane region" description="Helical" evidence="1">
    <location>
        <begin position="219"/>
        <end position="241"/>
    </location>
</feature>
<name>A0A0N0E491_9PSED</name>
<sequence length="298" mass="32280">MNRPVMRAERSHSRILLLVTGSALLGVAPVIVKALPFDAEVSAFYRVLLAIPFMLLICALQPVQLLRLPRNWNFYGLALLATLFFTADLAVMHLAIRRTDVAVATLLTNCAPFFVVLMGLLGIIDKPRKIEILFLLLAIGGMYVLCIMGKLVTRDYAGEGIALLAAFFYAGYIVSIKKLREYDCTPALLMLLITASCSLLLFPTFILSGAPIPHDSSTWLLLLALVLCGQVVGQLLVTLALKKLSASFSSLVLLLQPVIATILSWSLLGEVLTAIQLSGMTIILLAITASSLLPGQTQ</sequence>
<keyword evidence="1" id="KW-0812">Transmembrane</keyword>
<dbReference type="PATRIC" id="fig|50340.43.peg.6440"/>
<evidence type="ECO:0000313" key="4">
    <source>
        <dbReference type="Proteomes" id="UP000037931"/>
    </source>
</evidence>
<feature type="transmembrane region" description="Helical" evidence="1">
    <location>
        <begin position="44"/>
        <end position="63"/>
    </location>
</feature>
<accession>A0A0N0E491</accession>
<keyword evidence="1" id="KW-0472">Membrane</keyword>
<proteinExistence type="predicted"/>
<dbReference type="SUPFAM" id="SSF103481">
    <property type="entry name" value="Multidrug resistance efflux transporter EmrE"/>
    <property type="match status" value="2"/>
</dbReference>
<comment type="caution">
    <text evidence="3">The sequence shown here is derived from an EMBL/GenBank/DDBJ whole genome shotgun (WGS) entry which is preliminary data.</text>
</comment>
<dbReference type="AlphaFoldDB" id="A0A0N0E491"/>
<keyword evidence="4" id="KW-1185">Reference proteome</keyword>
<evidence type="ECO:0000256" key="1">
    <source>
        <dbReference type="SAM" id="Phobius"/>
    </source>
</evidence>
<dbReference type="STRING" id="50340.PF66_03058"/>
<dbReference type="PANTHER" id="PTHR22911">
    <property type="entry name" value="ACYL-MALONYL CONDENSING ENZYME-RELATED"/>
    <property type="match status" value="1"/>
</dbReference>
<feature type="transmembrane region" description="Helical" evidence="1">
    <location>
        <begin position="156"/>
        <end position="175"/>
    </location>
</feature>
<dbReference type="RefSeq" id="WP_081009851.1">
    <property type="nucleotide sequence ID" value="NZ_JSYZ01000009.1"/>
</dbReference>
<dbReference type="InterPro" id="IPR037185">
    <property type="entry name" value="EmrE-like"/>
</dbReference>
<dbReference type="GO" id="GO:0016020">
    <property type="term" value="C:membrane"/>
    <property type="evidence" value="ECO:0007669"/>
    <property type="project" value="InterPro"/>
</dbReference>
<feature type="transmembrane region" description="Helical" evidence="1">
    <location>
        <begin position="274"/>
        <end position="293"/>
    </location>
</feature>
<dbReference type="Proteomes" id="UP000037931">
    <property type="component" value="Unassembled WGS sequence"/>
</dbReference>
<gene>
    <name evidence="3" type="ORF">PF66_03058</name>
</gene>
<dbReference type="OrthoDB" id="8770617at2"/>
<feature type="domain" description="EamA" evidence="2">
    <location>
        <begin position="159"/>
        <end position="289"/>
    </location>
</feature>
<evidence type="ECO:0000259" key="2">
    <source>
        <dbReference type="Pfam" id="PF00892"/>
    </source>
</evidence>
<feature type="transmembrane region" description="Helical" evidence="1">
    <location>
        <begin position="75"/>
        <end position="96"/>
    </location>
</feature>
<dbReference type="Pfam" id="PF00892">
    <property type="entry name" value="EamA"/>
    <property type="match status" value="2"/>
</dbReference>
<feature type="transmembrane region" description="Helical" evidence="1">
    <location>
        <begin position="248"/>
        <end position="268"/>
    </location>
</feature>
<organism evidence="3 4">
    <name type="scientific">Pseudomonas asplenii</name>
    <dbReference type="NCBI Taxonomy" id="53407"/>
    <lineage>
        <taxon>Bacteria</taxon>
        <taxon>Pseudomonadati</taxon>
        <taxon>Pseudomonadota</taxon>
        <taxon>Gammaproteobacteria</taxon>
        <taxon>Pseudomonadales</taxon>
        <taxon>Pseudomonadaceae</taxon>
        <taxon>Pseudomonas</taxon>
    </lineage>
</organism>
<dbReference type="EMBL" id="JSYZ01000009">
    <property type="protein sequence ID" value="KPA90980.1"/>
    <property type="molecule type" value="Genomic_DNA"/>
</dbReference>
<feature type="transmembrane region" description="Helical" evidence="1">
    <location>
        <begin position="187"/>
        <end position="207"/>
    </location>
</feature>
<feature type="transmembrane region" description="Helical" evidence="1">
    <location>
        <begin position="130"/>
        <end position="150"/>
    </location>
</feature>
<evidence type="ECO:0000313" key="3">
    <source>
        <dbReference type="EMBL" id="KPA90980.1"/>
    </source>
</evidence>
<protein>
    <submittedName>
        <fullName evidence="3">Putative permease, DMT superfamily</fullName>
    </submittedName>
</protein>
<keyword evidence="1" id="KW-1133">Transmembrane helix</keyword>